<sequence length="345" mass="35084">MGLLKFVLSAALAVQLAQAASGSAASASATSKTTTAASTAATCSNDHSTANFMCHAYCGYAIQASYTCENDDGSYDSTCLCETSKFSTYIGSCLDCGWCLWDDYGKYLSEALAICDLPTLPTGTSCSPCTNTYTSYVLSLSSSVPSSSLVISSSVAPSSSSVVQSPSSSVESSTASSSSSSIFSSSSSTSLSSSSSTSKSSSATSSSTVSSSSSSSSASGFSSSSSVSTPSSIIASSSQRYSSVALSSASSATDSAATCGQTTAAYSCHAACGYAIKASYTCETEDGYDSKCLCETSSFTDTIDECLSCGWCLWQWYGNYLSAALPVCGYPTQPTDHLLQPPHLP</sequence>
<name>A0ACB5TX64_AMBMO</name>
<organism evidence="1 2">
    <name type="scientific">Ambrosiozyma monospora</name>
    <name type="common">Yeast</name>
    <name type="synonym">Endomycopsis monosporus</name>
    <dbReference type="NCBI Taxonomy" id="43982"/>
    <lineage>
        <taxon>Eukaryota</taxon>
        <taxon>Fungi</taxon>
        <taxon>Dikarya</taxon>
        <taxon>Ascomycota</taxon>
        <taxon>Saccharomycotina</taxon>
        <taxon>Pichiomycetes</taxon>
        <taxon>Pichiales</taxon>
        <taxon>Pichiaceae</taxon>
        <taxon>Ambrosiozyma</taxon>
    </lineage>
</organism>
<evidence type="ECO:0000313" key="1">
    <source>
        <dbReference type="EMBL" id="GME95696.1"/>
    </source>
</evidence>
<keyword evidence="2" id="KW-1185">Reference proteome</keyword>
<gene>
    <name evidence="1" type="ORF">Amon02_000979200</name>
</gene>
<evidence type="ECO:0000313" key="2">
    <source>
        <dbReference type="Proteomes" id="UP001165064"/>
    </source>
</evidence>
<accession>A0ACB5TX64</accession>
<comment type="caution">
    <text evidence="1">The sequence shown here is derived from an EMBL/GenBank/DDBJ whole genome shotgun (WGS) entry which is preliminary data.</text>
</comment>
<dbReference type="EMBL" id="BSXS01009511">
    <property type="protein sequence ID" value="GME95696.1"/>
    <property type="molecule type" value="Genomic_DNA"/>
</dbReference>
<proteinExistence type="predicted"/>
<reference evidence="1" key="1">
    <citation type="submission" date="2023-04" db="EMBL/GenBank/DDBJ databases">
        <title>Ambrosiozyma monospora NBRC 10751.</title>
        <authorList>
            <person name="Ichikawa N."/>
            <person name="Sato H."/>
            <person name="Tonouchi N."/>
        </authorList>
    </citation>
    <scope>NUCLEOTIDE SEQUENCE</scope>
    <source>
        <strain evidence="1">NBRC 10751</strain>
    </source>
</reference>
<protein>
    <submittedName>
        <fullName evidence="1">Unnamed protein product</fullName>
    </submittedName>
</protein>
<dbReference type="Proteomes" id="UP001165064">
    <property type="component" value="Unassembled WGS sequence"/>
</dbReference>